<dbReference type="Gramene" id="PGSC0003DMT400091792">
    <property type="protein sequence ID" value="PGSC0003DMT400091792"/>
    <property type="gene ID" value="PGSC0003DMG400041363"/>
</dbReference>
<dbReference type="AlphaFoldDB" id="M1DNE6"/>
<dbReference type="PANTHER" id="PTHR33180:SF31">
    <property type="entry name" value="POLYPROTEIN PROTEIN"/>
    <property type="match status" value="1"/>
</dbReference>
<sequence>MLPRKRVKRITLNEDAATSRAKATKILTTSGKEKGKGKAHAPASPEESSDSEGIYATHLTTSASEGEHHDPRSATSEPEDGEILSAQRAELRSKRLNDPSRIRTPYATPPPRALTQVVVPSPPAHGPSPRSMNNLKTAGLRTIIEEKRLSTDG</sequence>
<keyword evidence="3" id="KW-1185">Reference proteome</keyword>
<name>M1DNE6_SOLTU</name>
<feature type="region of interest" description="Disordered" evidence="1">
    <location>
        <begin position="1"/>
        <end position="138"/>
    </location>
</feature>
<evidence type="ECO:0000313" key="2">
    <source>
        <dbReference type="EnsemblPlants" id="PGSC0003DMT400091792"/>
    </source>
</evidence>
<evidence type="ECO:0000313" key="3">
    <source>
        <dbReference type="Proteomes" id="UP000011115"/>
    </source>
</evidence>
<dbReference type="HOGENOM" id="CLU_029307_5_1_1"/>
<organism evidence="2 3">
    <name type="scientific">Solanum tuberosum</name>
    <name type="common">Potato</name>
    <dbReference type="NCBI Taxonomy" id="4113"/>
    <lineage>
        <taxon>Eukaryota</taxon>
        <taxon>Viridiplantae</taxon>
        <taxon>Streptophyta</taxon>
        <taxon>Embryophyta</taxon>
        <taxon>Tracheophyta</taxon>
        <taxon>Spermatophyta</taxon>
        <taxon>Magnoliopsida</taxon>
        <taxon>eudicotyledons</taxon>
        <taxon>Gunneridae</taxon>
        <taxon>Pentapetalae</taxon>
        <taxon>asterids</taxon>
        <taxon>lamiids</taxon>
        <taxon>Solanales</taxon>
        <taxon>Solanaceae</taxon>
        <taxon>Solanoideae</taxon>
        <taxon>Solaneae</taxon>
        <taxon>Solanum</taxon>
    </lineage>
</organism>
<dbReference type="InParanoid" id="M1DNE6"/>
<reference evidence="3" key="1">
    <citation type="journal article" date="2011" name="Nature">
        <title>Genome sequence and analysis of the tuber crop potato.</title>
        <authorList>
            <consortium name="The Potato Genome Sequencing Consortium"/>
        </authorList>
    </citation>
    <scope>NUCLEOTIDE SEQUENCE [LARGE SCALE GENOMIC DNA]</scope>
    <source>
        <strain evidence="3">cv. DM1-3 516 R44</strain>
    </source>
</reference>
<evidence type="ECO:0000256" key="1">
    <source>
        <dbReference type="SAM" id="MobiDB-lite"/>
    </source>
</evidence>
<reference evidence="2" key="2">
    <citation type="submission" date="2015-06" db="UniProtKB">
        <authorList>
            <consortium name="EnsemblPlants"/>
        </authorList>
    </citation>
    <scope>IDENTIFICATION</scope>
    <source>
        <strain evidence="2">DM1-3 516 R44</strain>
    </source>
</reference>
<evidence type="ECO:0008006" key="4">
    <source>
        <dbReference type="Google" id="ProtNLM"/>
    </source>
</evidence>
<proteinExistence type="predicted"/>
<dbReference type="EnsemblPlants" id="PGSC0003DMT400091792">
    <property type="protein sequence ID" value="PGSC0003DMT400091792"/>
    <property type="gene ID" value="PGSC0003DMG400041363"/>
</dbReference>
<dbReference type="Proteomes" id="UP000011115">
    <property type="component" value="Unassembled WGS sequence"/>
</dbReference>
<protein>
    <recommendedName>
        <fullName evidence="4">Integrase core domain containing protein</fullName>
    </recommendedName>
</protein>
<accession>M1DNE6</accession>
<feature type="compositionally biased region" description="Basic and acidic residues" evidence="1">
    <location>
        <begin position="89"/>
        <end position="101"/>
    </location>
</feature>
<dbReference type="PaxDb" id="4113-PGSC0003DMT400091792"/>
<dbReference type="PANTHER" id="PTHR33180">
    <property type="entry name" value="PHOTOSYSTEM II CP43 REACTION CENTER PROTEIN"/>
    <property type="match status" value="1"/>
</dbReference>